<name>A0A0A9ZAK4_LYGHE</name>
<sequence>HHLHLLFQFYCNMDPEQIAQLVDEEIAKREAVIREKVERKYAEKYNSIRDQIQLIADESVRKIANLAALVVDPNARPMETDNGMTERSSTHSTQTGSTSHPGSSQQNSSVLKDTASGPDVPDVPVT</sequence>
<proteinExistence type="predicted"/>
<feature type="non-terminal residue" evidence="2">
    <location>
        <position position="1"/>
    </location>
</feature>
<reference evidence="2" key="2">
    <citation type="submission" date="2014-07" db="EMBL/GenBank/DDBJ databases">
        <authorList>
            <person name="Hull J."/>
        </authorList>
    </citation>
    <scope>NUCLEOTIDE SEQUENCE</scope>
</reference>
<organism evidence="2">
    <name type="scientific">Lygus hesperus</name>
    <name type="common">Western plant bug</name>
    <dbReference type="NCBI Taxonomy" id="30085"/>
    <lineage>
        <taxon>Eukaryota</taxon>
        <taxon>Metazoa</taxon>
        <taxon>Ecdysozoa</taxon>
        <taxon>Arthropoda</taxon>
        <taxon>Hexapoda</taxon>
        <taxon>Insecta</taxon>
        <taxon>Pterygota</taxon>
        <taxon>Neoptera</taxon>
        <taxon>Paraneoptera</taxon>
        <taxon>Hemiptera</taxon>
        <taxon>Heteroptera</taxon>
        <taxon>Panheteroptera</taxon>
        <taxon>Cimicomorpha</taxon>
        <taxon>Miridae</taxon>
        <taxon>Mirini</taxon>
        <taxon>Lygus</taxon>
    </lineage>
</organism>
<evidence type="ECO:0000256" key="1">
    <source>
        <dbReference type="SAM" id="MobiDB-lite"/>
    </source>
</evidence>
<feature type="non-terminal residue" evidence="2">
    <location>
        <position position="126"/>
    </location>
</feature>
<accession>A0A0A9ZAK4</accession>
<dbReference type="AlphaFoldDB" id="A0A0A9ZAK4"/>
<reference evidence="2" key="1">
    <citation type="journal article" date="2014" name="PLoS ONE">
        <title>Transcriptome-Based Identification of ABC Transporters in the Western Tarnished Plant Bug Lygus hesperus.</title>
        <authorList>
            <person name="Hull J.J."/>
            <person name="Chaney K."/>
            <person name="Geib S.M."/>
            <person name="Fabrick J.A."/>
            <person name="Brent C.S."/>
            <person name="Walsh D."/>
            <person name="Lavine L.C."/>
        </authorList>
    </citation>
    <scope>NUCLEOTIDE SEQUENCE</scope>
</reference>
<feature type="region of interest" description="Disordered" evidence="1">
    <location>
        <begin position="72"/>
        <end position="126"/>
    </location>
</feature>
<dbReference type="EMBL" id="GBHO01002150">
    <property type="protein sequence ID" value="JAG41454.1"/>
    <property type="molecule type" value="Transcribed_RNA"/>
</dbReference>
<gene>
    <name evidence="2" type="primary">phnM</name>
    <name evidence="2" type="ORF">CM83_588</name>
</gene>
<feature type="compositionally biased region" description="Low complexity" evidence="1">
    <location>
        <begin position="90"/>
        <end position="106"/>
    </location>
</feature>
<evidence type="ECO:0000313" key="2">
    <source>
        <dbReference type="EMBL" id="JAG41454.1"/>
    </source>
</evidence>
<protein>
    <submittedName>
        <fullName evidence="2">Protein phnM</fullName>
    </submittedName>
</protein>